<dbReference type="Proteomes" id="UP000658320">
    <property type="component" value="Unassembled WGS sequence"/>
</dbReference>
<keyword evidence="5" id="KW-1185">Reference proteome</keyword>
<evidence type="ECO:0000313" key="5">
    <source>
        <dbReference type="Proteomes" id="UP000658320"/>
    </source>
</evidence>
<reference evidence="4" key="2">
    <citation type="submission" date="2020-09" db="EMBL/GenBank/DDBJ databases">
        <authorList>
            <person name="Sun Q."/>
            <person name="Ohkuma M."/>
        </authorList>
    </citation>
    <scope>NUCLEOTIDE SEQUENCE</scope>
    <source>
        <strain evidence="4">JCM 4346</strain>
    </source>
</reference>
<dbReference type="Pfam" id="PF13032">
    <property type="entry name" value="RNaseH_pPIWI_RE"/>
    <property type="match status" value="1"/>
</dbReference>
<evidence type="ECO:0000313" key="4">
    <source>
        <dbReference type="EMBL" id="GGR47973.1"/>
    </source>
</evidence>
<feature type="region of interest" description="Disordered" evidence="1">
    <location>
        <begin position="729"/>
        <end position="749"/>
    </location>
</feature>
<gene>
    <name evidence="4" type="ORF">GCM10010251_76290</name>
</gene>
<protein>
    <recommendedName>
        <fullName evidence="6">DUF3893 domain-containing protein</fullName>
    </recommendedName>
</protein>
<organism evidence="4 5">
    <name type="scientific">Streptomyces aurantiogriseus</name>
    <dbReference type="NCBI Taxonomy" id="66870"/>
    <lineage>
        <taxon>Bacteria</taxon>
        <taxon>Bacillati</taxon>
        <taxon>Actinomycetota</taxon>
        <taxon>Actinomycetes</taxon>
        <taxon>Kitasatosporales</taxon>
        <taxon>Streptomycetaceae</taxon>
        <taxon>Streptomyces</taxon>
    </lineage>
</organism>
<evidence type="ECO:0000256" key="1">
    <source>
        <dbReference type="SAM" id="MobiDB-lite"/>
    </source>
</evidence>
<evidence type="ECO:0000259" key="2">
    <source>
        <dbReference type="Pfam" id="PF13032"/>
    </source>
</evidence>
<proteinExistence type="predicted"/>
<dbReference type="AlphaFoldDB" id="A0A918KYE5"/>
<comment type="caution">
    <text evidence="4">The sequence shown here is derived from an EMBL/GenBank/DDBJ whole genome shotgun (WGS) entry which is preliminary data.</text>
</comment>
<dbReference type="InterPro" id="IPR024996">
    <property type="entry name" value="RNaseH_pPIWI_RE"/>
</dbReference>
<feature type="domain" description="pPIWI-RE RNaseH" evidence="2">
    <location>
        <begin position="584"/>
        <end position="862"/>
    </location>
</feature>
<dbReference type="RefSeq" id="WP_229911384.1">
    <property type="nucleotide sequence ID" value="NZ_BMSX01000023.1"/>
</dbReference>
<name>A0A918KYE5_9ACTN</name>
<dbReference type="Pfam" id="PF13111">
    <property type="entry name" value="pPIWI_RE_X"/>
    <property type="match status" value="1"/>
</dbReference>
<dbReference type="EMBL" id="BMSX01000023">
    <property type="protein sequence ID" value="GGR47973.1"/>
    <property type="molecule type" value="Genomic_DNA"/>
</dbReference>
<evidence type="ECO:0000259" key="3">
    <source>
        <dbReference type="Pfam" id="PF13111"/>
    </source>
</evidence>
<accession>A0A918KYE5</accession>
<feature type="domain" description="pPIWI-RE module N-terminal" evidence="3">
    <location>
        <begin position="19"/>
        <end position="371"/>
    </location>
</feature>
<reference evidence="4" key="1">
    <citation type="journal article" date="2014" name="Int. J. Syst. Evol. Microbiol.">
        <title>Complete genome sequence of Corynebacterium casei LMG S-19264T (=DSM 44701T), isolated from a smear-ripened cheese.</title>
        <authorList>
            <consortium name="US DOE Joint Genome Institute (JGI-PGF)"/>
            <person name="Walter F."/>
            <person name="Albersmeier A."/>
            <person name="Kalinowski J."/>
            <person name="Ruckert C."/>
        </authorList>
    </citation>
    <scope>NUCLEOTIDE SEQUENCE</scope>
    <source>
        <strain evidence="4">JCM 4346</strain>
    </source>
</reference>
<evidence type="ECO:0008006" key="6">
    <source>
        <dbReference type="Google" id="ProtNLM"/>
    </source>
</evidence>
<dbReference type="InterPro" id="IPR025085">
    <property type="entry name" value="pPIWI_RE_X"/>
</dbReference>
<sequence>MSRSAKSPSALSTLSFALTGELMGEVYVYPLPEEFSQAWARLPKPRSLDAQRPTASLATAARAVTGRRLVFTDPERPPLTGPWTRRALIVTSEPLDFTVWRRLVREWEGRLTGWEGRDTLSQYLVDEAGGPYPLQEVLHRDREGRVTGPNWAFQVASWRLAQLLRREPWEVETLAEPLALVLESEGDLLTWAQPMEREASWIDEATGERRRRVGHAMDRIHIDVDPAPGGRMLVAHLEARTARIATGWYGVKNAHVCHPANPDIVLKAPVHLRWAKDDHGQWTLKSAQYKGATAQIVEACGIAPLPDPFAVDFDKPGPVRGIHTTAVHPIGKGAGSRLMRRLEEHASRMLDAAPLTYTGSSVRVPRLSPEPSPVVAPDKILPAVVAAGFQSLRIVALYETGAWKERILAQLARDFAQPEVETLKDGHTTVLAPGLQLMTVRVPELVRHGPHNRAPVLNGLSMLRPSDPGELVATLVETSLPARGEADAKTALKPLFADRDLPSQFLTMASLGDLYQPNLAEKIARSRAARNEQEPPPITRKEDAAAQIATGGLLTDCGVIDDRLAAAACHPLARETALDRRAWLVGLWTRLHRFPRIRGRAAASPVLAVTLVALKASPHPDERYWPALMYSGQRWLPLAVGRTRHHAGPIGLPGHHLRDETGGPARVRDHVEQALAQLPGDRSVVVFTEQHRDLWPGLANPTLGDGLLPGLALAARGRDIAVVRVTHGSRTPRPTHRVGGSSKRPGDADKAAMPEKILYVSDHGGVDSWLFAAETRQHKGGQRTGTDYTRRTLPETSQSKLGTDFHAITRTEYTVARAGTWQEERLVGLAARLSQQSASWSGRTLLPLPLHLARNADEKHPQYVAAEEDGGFEQQ</sequence>